<evidence type="ECO:0000256" key="7">
    <source>
        <dbReference type="ARBA" id="ARBA00022927"/>
    </source>
</evidence>
<dbReference type="SUPFAM" id="SSF74653">
    <property type="entry name" value="TolA/TonB C-terminal domain"/>
    <property type="match status" value="2"/>
</dbReference>
<gene>
    <name evidence="12" type="ORF">SAMN05216490_2880</name>
</gene>
<evidence type="ECO:0000256" key="6">
    <source>
        <dbReference type="ARBA" id="ARBA00022692"/>
    </source>
</evidence>
<dbReference type="InterPro" id="IPR006260">
    <property type="entry name" value="TonB/TolA_C"/>
</dbReference>
<keyword evidence="9" id="KW-0472">Membrane</keyword>
<keyword evidence="6" id="KW-0812">Transmembrane</keyword>
<evidence type="ECO:0000256" key="2">
    <source>
        <dbReference type="ARBA" id="ARBA00006555"/>
    </source>
</evidence>
<keyword evidence="8" id="KW-1133">Transmembrane helix</keyword>
<keyword evidence="3" id="KW-0813">Transport</keyword>
<evidence type="ECO:0000256" key="5">
    <source>
        <dbReference type="ARBA" id="ARBA00022519"/>
    </source>
</evidence>
<evidence type="ECO:0000256" key="3">
    <source>
        <dbReference type="ARBA" id="ARBA00022448"/>
    </source>
</evidence>
<dbReference type="Gene3D" id="3.30.1150.10">
    <property type="match status" value="2"/>
</dbReference>
<dbReference type="InterPro" id="IPR037682">
    <property type="entry name" value="TonB_C"/>
</dbReference>
<keyword evidence="4" id="KW-1003">Cell membrane</keyword>
<evidence type="ECO:0000256" key="8">
    <source>
        <dbReference type="ARBA" id="ARBA00022989"/>
    </source>
</evidence>
<evidence type="ECO:0000313" key="12">
    <source>
        <dbReference type="EMBL" id="SDT25893.1"/>
    </source>
</evidence>
<dbReference type="PANTHER" id="PTHR33446:SF2">
    <property type="entry name" value="PROTEIN TONB"/>
    <property type="match status" value="1"/>
</dbReference>
<dbReference type="InterPro" id="IPR051045">
    <property type="entry name" value="TonB-dependent_transducer"/>
</dbReference>
<proteinExistence type="inferred from homology"/>
<organism evidence="12 13">
    <name type="scientific">Mucilaginibacter mallensis</name>
    <dbReference type="NCBI Taxonomy" id="652787"/>
    <lineage>
        <taxon>Bacteria</taxon>
        <taxon>Pseudomonadati</taxon>
        <taxon>Bacteroidota</taxon>
        <taxon>Sphingobacteriia</taxon>
        <taxon>Sphingobacteriales</taxon>
        <taxon>Sphingobacteriaceae</taxon>
        <taxon>Mucilaginibacter</taxon>
    </lineage>
</organism>
<keyword evidence="7" id="KW-0653">Protein transport</keyword>
<evidence type="ECO:0000313" key="13">
    <source>
        <dbReference type="Proteomes" id="UP000199679"/>
    </source>
</evidence>
<feature type="domain" description="TonB C-terminal" evidence="11">
    <location>
        <begin position="37"/>
        <end position="133"/>
    </location>
</feature>
<dbReference type="GO" id="GO:0015031">
    <property type="term" value="P:protein transport"/>
    <property type="evidence" value="ECO:0007669"/>
    <property type="project" value="UniProtKB-KW"/>
</dbReference>
<reference evidence="12 13" key="1">
    <citation type="submission" date="2016-10" db="EMBL/GenBank/DDBJ databases">
        <authorList>
            <person name="de Groot N.N."/>
        </authorList>
    </citation>
    <scope>NUCLEOTIDE SEQUENCE [LARGE SCALE GENOMIC DNA]</scope>
    <source>
        <strain evidence="12 13">MP1X4</strain>
    </source>
</reference>
<evidence type="ECO:0000256" key="4">
    <source>
        <dbReference type="ARBA" id="ARBA00022475"/>
    </source>
</evidence>
<dbReference type="PANTHER" id="PTHR33446">
    <property type="entry name" value="PROTEIN TONB-RELATED"/>
    <property type="match status" value="1"/>
</dbReference>
<dbReference type="GO" id="GO:0031992">
    <property type="term" value="F:energy transducer activity"/>
    <property type="evidence" value="ECO:0007669"/>
    <property type="project" value="TreeGrafter"/>
</dbReference>
<keyword evidence="13" id="KW-1185">Reference proteome</keyword>
<dbReference type="RefSeq" id="WP_091374047.1">
    <property type="nucleotide sequence ID" value="NZ_LT629740.1"/>
</dbReference>
<dbReference type="OrthoDB" id="649093at2"/>
<keyword evidence="10" id="KW-0732">Signal</keyword>
<dbReference type="GO" id="GO:0098797">
    <property type="term" value="C:plasma membrane protein complex"/>
    <property type="evidence" value="ECO:0007669"/>
    <property type="project" value="TreeGrafter"/>
</dbReference>
<dbReference type="PROSITE" id="PS52015">
    <property type="entry name" value="TONB_CTD"/>
    <property type="match status" value="1"/>
</dbReference>
<evidence type="ECO:0000256" key="9">
    <source>
        <dbReference type="ARBA" id="ARBA00023136"/>
    </source>
</evidence>
<evidence type="ECO:0000256" key="10">
    <source>
        <dbReference type="SAM" id="SignalP"/>
    </source>
</evidence>
<dbReference type="Pfam" id="PF03544">
    <property type="entry name" value="TonB_C"/>
    <property type="match status" value="2"/>
</dbReference>
<dbReference type="Proteomes" id="UP000199679">
    <property type="component" value="Chromosome I"/>
</dbReference>
<dbReference type="AlphaFoldDB" id="A0A1H1YWX0"/>
<keyword evidence="5" id="KW-0997">Cell inner membrane</keyword>
<feature type="chain" id="PRO_5009267061" evidence="10">
    <location>
        <begin position="20"/>
        <end position="247"/>
    </location>
</feature>
<evidence type="ECO:0000256" key="1">
    <source>
        <dbReference type="ARBA" id="ARBA00004383"/>
    </source>
</evidence>
<dbReference type="STRING" id="652787.SAMN05216490_2880"/>
<evidence type="ECO:0000259" key="11">
    <source>
        <dbReference type="PROSITE" id="PS52015"/>
    </source>
</evidence>
<dbReference type="EMBL" id="LT629740">
    <property type="protein sequence ID" value="SDT25893.1"/>
    <property type="molecule type" value="Genomic_DNA"/>
</dbReference>
<protein>
    <submittedName>
        <fullName evidence="12">TonB family C-terminal domain-containing protein</fullName>
    </submittedName>
</protein>
<name>A0A1H1YWX0_MUCMA</name>
<comment type="subcellular location">
    <subcellularLocation>
        <location evidence="1">Cell inner membrane</location>
        <topology evidence="1">Single-pass membrane protein</topology>
        <orientation evidence="1">Periplasmic side</orientation>
    </subcellularLocation>
</comment>
<sequence length="247" mass="27464">MKKPLLVLLILLAAITSKAQNTQKDSIYVTIENPPEFKKGDFLTFAAQNILYPASAVKDHIQGKVFVQFIIQKDGKLSDAKIVRSVSPDIDAEALRVVNSSPPWKPGIQNGRPVPVSFTIPITFRLNLPAQKVDSSVLLKTNTSSNDTTIYKKTDVEPEFPGGLMRFFTGYIRNNEKSKNNEGTVRVAFVIEKDGSLTNIRITQSLSESADKEVIRLITQSPKWAPAMQNGKPVRVQFSCPIYFPAR</sequence>
<comment type="similarity">
    <text evidence="2">Belongs to the TonB family.</text>
</comment>
<feature type="signal peptide" evidence="10">
    <location>
        <begin position="1"/>
        <end position="19"/>
    </location>
</feature>
<accession>A0A1H1YWX0</accession>
<dbReference type="GO" id="GO:0055085">
    <property type="term" value="P:transmembrane transport"/>
    <property type="evidence" value="ECO:0007669"/>
    <property type="project" value="InterPro"/>
</dbReference>
<dbReference type="NCBIfam" id="TIGR01352">
    <property type="entry name" value="tonB_Cterm"/>
    <property type="match status" value="2"/>
</dbReference>